<reference evidence="1 2" key="2">
    <citation type="journal article" date="2013" name="J. Biotechnol.">
        <title>Complete genome sequence of the kirromycin producer Streptomyces collinus Tu 365 consisting of a linear chromosome and two linear plasmids.</title>
        <authorList>
            <person name="Ruckert C."/>
            <person name="Szczepanowski R."/>
            <person name="Albersmeier A."/>
            <person name="Goesmann A."/>
            <person name="Iftime D."/>
            <person name="Musiol E.M."/>
            <person name="Blin K."/>
            <person name="Wohlleben W."/>
            <person name="Puhler A."/>
            <person name="Kalinowski J."/>
            <person name="Weber T."/>
        </authorList>
    </citation>
    <scope>NUCLEOTIDE SEQUENCE [LARGE SCALE GENOMIC DNA]</scope>
    <source>
        <strain evidence="2">DSM 40733 / Tue 365</strain>
    </source>
</reference>
<dbReference type="eggNOG" id="ENOG5031T4M">
    <property type="taxonomic scope" value="Bacteria"/>
</dbReference>
<sequence>MAHGAHDSPCLPPHPDLTLARDCEHCLGWGTVVTRDGAHELCRTCQPDTWGDDGFGTGPARQ</sequence>
<evidence type="ECO:0000313" key="1">
    <source>
        <dbReference type="EMBL" id="AGS67584.1"/>
    </source>
</evidence>
<dbReference type="Proteomes" id="UP000015423">
    <property type="component" value="Chromosome"/>
</dbReference>
<evidence type="ECO:0000313" key="2">
    <source>
        <dbReference type="Proteomes" id="UP000015423"/>
    </source>
</evidence>
<dbReference type="RefSeq" id="WP_020938068.1">
    <property type="nucleotide sequence ID" value="NC_021985.1"/>
</dbReference>
<dbReference type="STRING" id="1214242.B446_03760"/>
<organism evidence="1 2">
    <name type="scientific">Streptomyces collinus (strain DSM 40733 / Tue 365)</name>
    <dbReference type="NCBI Taxonomy" id="1214242"/>
    <lineage>
        <taxon>Bacteria</taxon>
        <taxon>Bacillati</taxon>
        <taxon>Actinomycetota</taxon>
        <taxon>Actinomycetes</taxon>
        <taxon>Kitasatosporales</taxon>
        <taxon>Streptomycetaceae</taxon>
        <taxon>Streptomyces</taxon>
    </lineage>
</organism>
<gene>
    <name evidence="1" type="ORF">B446_03760</name>
</gene>
<dbReference type="EMBL" id="CP006259">
    <property type="protein sequence ID" value="AGS67584.1"/>
    <property type="molecule type" value="Genomic_DNA"/>
</dbReference>
<dbReference type="HOGENOM" id="CLU_2958860_0_0_11"/>
<dbReference type="KEGG" id="sci:B446_03760"/>
<dbReference type="AlphaFoldDB" id="S5UX19"/>
<proteinExistence type="predicted"/>
<accession>S5UX19</accession>
<dbReference type="PATRIC" id="fig|1214242.5.peg.781"/>
<protein>
    <submittedName>
        <fullName evidence="1">Uncharacterized protein</fullName>
    </submittedName>
</protein>
<name>S5UX19_STRC3</name>
<reference evidence="2" key="1">
    <citation type="submission" date="2012-10" db="EMBL/GenBank/DDBJ databases">
        <title>The complete genome sequence of Streptomyces collinus Tu 365.</title>
        <authorList>
            <person name="Ruckert C."/>
            <person name="Szczepanowski R."/>
            <person name="Goesmann A."/>
            <person name="Pross E.K."/>
            <person name="Musiol E.M."/>
            <person name="Blin K."/>
            <person name="Wohlleben W."/>
            <person name="Puhler A."/>
            <person name="Weber T."/>
            <person name="Kalinowski J."/>
        </authorList>
    </citation>
    <scope>NUCLEOTIDE SEQUENCE [LARGE SCALE GENOMIC DNA]</scope>
    <source>
        <strain evidence="2">DSM 40733 / Tue 365</strain>
    </source>
</reference>
<keyword evidence="2" id="KW-1185">Reference proteome</keyword>